<reference evidence="5" key="4">
    <citation type="submission" date="2019-03" db="UniProtKB">
        <authorList>
            <consortium name="EnsemblPlants"/>
        </authorList>
    </citation>
    <scope>IDENTIFICATION</scope>
</reference>
<dbReference type="InterPro" id="IPR006843">
    <property type="entry name" value="PAP/fibrillin_dom"/>
</dbReference>
<keyword evidence="6" id="KW-1185">Reference proteome</keyword>
<reference evidence="6" key="2">
    <citation type="journal article" date="2017" name="Nat. Plants">
        <title>The Aegilops tauschii genome reveals multiple impacts of transposons.</title>
        <authorList>
            <person name="Zhao G."/>
            <person name="Zou C."/>
            <person name="Li K."/>
            <person name="Wang K."/>
            <person name="Li T."/>
            <person name="Gao L."/>
            <person name="Zhang X."/>
            <person name="Wang H."/>
            <person name="Yang Z."/>
            <person name="Liu X."/>
            <person name="Jiang W."/>
            <person name="Mao L."/>
            <person name="Kong X."/>
            <person name="Jiao Y."/>
            <person name="Jia J."/>
        </authorList>
    </citation>
    <scope>NUCLEOTIDE SEQUENCE [LARGE SCALE GENOMIC DNA]</scope>
    <source>
        <strain evidence="6">cv. AL8/78</strain>
    </source>
</reference>
<keyword evidence="2" id="KW-0934">Plastid</keyword>
<organism evidence="5 6">
    <name type="scientific">Aegilops tauschii subsp. strangulata</name>
    <name type="common">Goatgrass</name>
    <dbReference type="NCBI Taxonomy" id="200361"/>
    <lineage>
        <taxon>Eukaryota</taxon>
        <taxon>Viridiplantae</taxon>
        <taxon>Streptophyta</taxon>
        <taxon>Embryophyta</taxon>
        <taxon>Tracheophyta</taxon>
        <taxon>Spermatophyta</taxon>
        <taxon>Magnoliopsida</taxon>
        <taxon>Liliopsida</taxon>
        <taxon>Poales</taxon>
        <taxon>Poaceae</taxon>
        <taxon>BOP clade</taxon>
        <taxon>Pooideae</taxon>
        <taxon>Triticodae</taxon>
        <taxon>Triticeae</taxon>
        <taxon>Triticinae</taxon>
        <taxon>Aegilops</taxon>
    </lineage>
</organism>
<feature type="domain" description="Plastid lipid-associated protein/fibrillin conserved" evidence="4">
    <location>
        <begin position="7"/>
        <end position="134"/>
    </location>
</feature>
<protein>
    <recommendedName>
        <fullName evidence="4">Plastid lipid-associated protein/fibrillin conserved domain-containing protein</fullName>
    </recommendedName>
</protein>
<name>A0A453CTS3_AEGTS</name>
<proteinExistence type="predicted"/>
<keyword evidence="3" id="KW-0809">Transit peptide</keyword>
<evidence type="ECO:0000313" key="5">
    <source>
        <dbReference type="EnsemblPlants" id="AET2Gv20960000.23"/>
    </source>
</evidence>
<evidence type="ECO:0000256" key="1">
    <source>
        <dbReference type="ARBA" id="ARBA00004474"/>
    </source>
</evidence>
<dbReference type="Proteomes" id="UP000015105">
    <property type="component" value="Chromosome 2D"/>
</dbReference>
<evidence type="ECO:0000313" key="6">
    <source>
        <dbReference type="Proteomes" id="UP000015105"/>
    </source>
</evidence>
<sequence length="161" mass="18441">MVYMQTNSSLIEGSWKLIFTTRPGTASPIQRTFVGVDSFSVFQEVYLRTDDPRVVNVVRFSETVGELAVQAEATINDGKRILFRFDRAAFAFKFLPFKVPYPVPFRLLGDEAKGWLDTTYLSRSGNIRISRGNKCREPHLFSRKVQTQGKCCCQLYLQEPE</sequence>
<reference evidence="5" key="5">
    <citation type="journal article" date="2021" name="G3 (Bethesda)">
        <title>Aegilops tauschii genome assembly Aet v5.0 features greater sequence contiguity and improved annotation.</title>
        <authorList>
            <person name="Wang L."/>
            <person name="Zhu T."/>
            <person name="Rodriguez J.C."/>
            <person name="Deal K.R."/>
            <person name="Dubcovsky J."/>
            <person name="McGuire P.E."/>
            <person name="Lux T."/>
            <person name="Spannagl M."/>
            <person name="Mayer K.F.X."/>
            <person name="Baldrich P."/>
            <person name="Meyers B.C."/>
            <person name="Huo N."/>
            <person name="Gu Y.Q."/>
            <person name="Zhou H."/>
            <person name="Devos K.M."/>
            <person name="Bennetzen J.L."/>
            <person name="Unver T."/>
            <person name="Budak H."/>
            <person name="Gulick P.J."/>
            <person name="Galiba G."/>
            <person name="Kalapos B."/>
            <person name="Nelson D.R."/>
            <person name="Li P."/>
            <person name="You F.M."/>
            <person name="Luo M.C."/>
            <person name="Dvorak J."/>
        </authorList>
    </citation>
    <scope>NUCLEOTIDE SEQUENCE [LARGE SCALE GENOMIC DNA]</scope>
    <source>
        <strain evidence="5">cv. AL8/78</strain>
    </source>
</reference>
<evidence type="ECO:0000256" key="2">
    <source>
        <dbReference type="ARBA" id="ARBA00022640"/>
    </source>
</evidence>
<comment type="subcellular location">
    <subcellularLocation>
        <location evidence="1">Plastid</location>
    </subcellularLocation>
</comment>
<accession>A0A453CTS3</accession>
<dbReference type="GO" id="GO:0009536">
    <property type="term" value="C:plastid"/>
    <property type="evidence" value="ECO:0007669"/>
    <property type="project" value="UniProtKB-SubCell"/>
</dbReference>
<reference evidence="6" key="1">
    <citation type="journal article" date="2014" name="Science">
        <title>Ancient hybridizations among the ancestral genomes of bread wheat.</title>
        <authorList>
            <consortium name="International Wheat Genome Sequencing Consortium,"/>
            <person name="Marcussen T."/>
            <person name="Sandve S.R."/>
            <person name="Heier L."/>
            <person name="Spannagl M."/>
            <person name="Pfeifer M."/>
            <person name="Jakobsen K.S."/>
            <person name="Wulff B.B."/>
            <person name="Steuernagel B."/>
            <person name="Mayer K.F."/>
            <person name="Olsen O.A."/>
        </authorList>
    </citation>
    <scope>NUCLEOTIDE SEQUENCE [LARGE SCALE GENOMIC DNA]</scope>
    <source>
        <strain evidence="6">cv. AL8/78</strain>
    </source>
</reference>
<evidence type="ECO:0000256" key="3">
    <source>
        <dbReference type="ARBA" id="ARBA00022946"/>
    </source>
</evidence>
<dbReference type="Pfam" id="PF04755">
    <property type="entry name" value="PAP_fibrillin"/>
    <property type="match status" value="1"/>
</dbReference>
<evidence type="ECO:0000259" key="4">
    <source>
        <dbReference type="Pfam" id="PF04755"/>
    </source>
</evidence>
<dbReference type="InterPro" id="IPR039633">
    <property type="entry name" value="PAP"/>
</dbReference>
<dbReference type="AlphaFoldDB" id="A0A453CTS3"/>
<dbReference type="EnsemblPlants" id="AET2Gv20960000.23">
    <property type="protein sequence ID" value="AET2Gv20960000.23"/>
    <property type="gene ID" value="AET2Gv20960000"/>
</dbReference>
<dbReference type="PANTHER" id="PTHR31906">
    <property type="entry name" value="PLASTID-LIPID-ASSOCIATED PROTEIN 4, CHLOROPLASTIC-RELATED"/>
    <property type="match status" value="1"/>
</dbReference>
<dbReference type="Gramene" id="AET2Gv20960000.23">
    <property type="protein sequence ID" value="AET2Gv20960000.23"/>
    <property type="gene ID" value="AET2Gv20960000"/>
</dbReference>
<reference evidence="5" key="3">
    <citation type="journal article" date="2017" name="Nature">
        <title>Genome sequence of the progenitor of the wheat D genome Aegilops tauschii.</title>
        <authorList>
            <person name="Luo M.C."/>
            <person name="Gu Y.Q."/>
            <person name="Puiu D."/>
            <person name="Wang H."/>
            <person name="Twardziok S.O."/>
            <person name="Deal K.R."/>
            <person name="Huo N."/>
            <person name="Zhu T."/>
            <person name="Wang L."/>
            <person name="Wang Y."/>
            <person name="McGuire P.E."/>
            <person name="Liu S."/>
            <person name="Long H."/>
            <person name="Ramasamy R.K."/>
            <person name="Rodriguez J.C."/>
            <person name="Van S.L."/>
            <person name="Yuan L."/>
            <person name="Wang Z."/>
            <person name="Xia Z."/>
            <person name="Xiao L."/>
            <person name="Anderson O.D."/>
            <person name="Ouyang S."/>
            <person name="Liang Y."/>
            <person name="Zimin A.V."/>
            <person name="Pertea G."/>
            <person name="Qi P."/>
            <person name="Bennetzen J.L."/>
            <person name="Dai X."/>
            <person name="Dawson M.W."/>
            <person name="Muller H.G."/>
            <person name="Kugler K."/>
            <person name="Rivarola-Duarte L."/>
            <person name="Spannagl M."/>
            <person name="Mayer K.F.X."/>
            <person name="Lu F.H."/>
            <person name="Bevan M.W."/>
            <person name="Leroy P."/>
            <person name="Li P."/>
            <person name="You F.M."/>
            <person name="Sun Q."/>
            <person name="Liu Z."/>
            <person name="Lyons E."/>
            <person name="Wicker T."/>
            <person name="Salzberg S.L."/>
            <person name="Devos K.M."/>
            <person name="Dvorak J."/>
        </authorList>
    </citation>
    <scope>NUCLEOTIDE SEQUENCE [LARGE SCALE GENOMIC DNA]</scope>
    <source>
        <strain evidence="5">cv. AL8/78</strain>
    </source>
</reference>